<keyword evidence="4" id="KW-0041">Annexin</keyword>
<dbReference type="SMART" id="SM00335">
    <property type="entry name" value="ANX"/>
    <property type="match status" value="4"/>
</dbReference>
<dbReference type="AlphaFoldDB" id="A0A8T0LL41"/>
<organism evidence="6 7">
    <name type="scientific">Phytophthora kernoviae</name>
    <dbReference type="NCBI Taxonomy" id="325452"/>
    <lineage>
        <taxon>Eukaryota</taxon>
        <taxon>Sar</taxon>
        <taxon>Stramenopiles</taxon>
        <taxon>Oomycota</taxon>
        <taxon>Peronosporomycetes</taxon>
        <taxon>Peronosporales</taxon>
        <taxon>Peronosporaceae</taxon>
        <taxon>Phytophthora</taxon>
    </lineage>
</organism>
<proteinExistence type="inferred from homology"/>
<name>A0A8T0LL41_9STRA</name>
<evidence type="ECO:0000313" key="7">
    <source>
        <dbReference type="Proteomes" id="UP000785171"/>
    </source>
</evidence>
<dbReference type="GO" id="GO:0005886">
    <property type="term" value="C:plasma membrane"/>
    <property type="evidence" value="ECO:0007669"/>
    <property type="project" value="TreeGrafter"/>
</dbReference>
<reference evidence="6" key="1">
    <citation type="journal article" date="2015" name="Genom Data">
        <title>Genome sequences of six Phytophthora species associated with forests in New Zealand.</title>
        <authorList>
            <person name="Studholme D.J."/>
            <person name="McDougal R.L."/>
            <person name="Sambles C."/>
            <person name="Hansen E."/>
            <person name="Hardy G."/>
            <person name="Grant M."/>
            <person name="Ganley R.J."/>
            <person name="Williams N.M."/>
        </authorList>
    </citation>
    <scope>NUCLEOTIDE SEQUENCE</scope>
    <source>
        <strain evidence="6">NZFS 2646</strain>
    </source>
</reference>
<comment type="similarity">
    <text evidence="1">Belongs to the annexin family.</text>
</comment>
<evidence type="ECO:0008006" key="8">
    <source>
        <dbReference type="Google" id="ProtNLM"/>
    </source>
</evidence>
<dbReference type="PANTHER" id="PTHR10502:SF102">
    <property type="entry name" value="ANNEXIN B11"/>
    <property type="match status" value="1"/>
</dbReference>
<dbReference type="GO" id="GO:0005509">
    <property type="term" value="F:calcium ion binding"/>
    <property type="evidence" value="ECO:0007669"/>
    <property type="project" value="InterPro"/>
</dbReference>
<dbReference type="InterPro" id="IPR001464">
    <property type="entry name" value="Annexin"/>
</dbReference>
<dbReference type="GO" id="GO:0001786">
    <property type="term" value="F:phosphatidylserine binding"/>
    <property type="evidence" value="ECO:0007669"/>
    <property type="project" value="TreeGrafter"/>
</dbReference>
<keyword evidence="5" id="KW-0111">Calcium/phospholipid-binding</keyword>
<dbReference type="PROSITE" id="PS51897">
    <property type="entry name" value="ANNEXIN_2"/>
    <property type="match status" value="3"/>
</dbReference>
<dbReference type="InterPro" id="IPR018502">
    <property type="entry name" value="Annexin_repeat"/>
</dbReference>
<evidence type="ECO:0000256" key="1">
    <source>
        <dbReference type="ARBA" id="ARBA00007831"/>
    </source>
</evidence>
<dbReference type="InterPro" id="IPR037104">
    <property type="entry name" value="Annexin_sf"/>
</dbReference>
<dbReference type="PRINTS" id="PR00196">
    <property type="entry name" value="ANNEXIN"/>
</dbReference>
<evidence type="ECO:0000256" key="2">
    <source>
        <dbReference type="ARBA" id="ARBA00022737"/>
    </source>
</evidence>
<comment type="caution">
    <text evidence="6">The sequence shown here is derived from an EMBL/GenBank/DDBJ whole genome shotgun (WGS) entry which is preliminary data.</text>
</comment>
<dbReference type="FunFam" id="1.10.220.10:FF:000002">
    <property type="entry name" value="Annexin"/>
    <property type="match status" value="1"/>
</dbReference>
<dbReference type="SUPFAM" id="SSF47874">
    <property type="entry name" value="Annexin"/>
    <property type="match status" value="1"/>
</dbReference>
<dbReference type="Proteomes" id="UP000785171">
    <property type="component" value="Unassembled WGS sequence"/>
</dbReference>
<evidence type="ECO:0000256" key="4">
    <source>
        <dbReference type="ARBA" id="ARBA00023216"/>
    </source>
</evidence>
<evidence type="ECO:0000256" key="5">
    <source>
        <dbReference type="ARBA" id="ARBA00023302"/>
    </source>
</evidence>
<protein>
    <recommendedName>
        <fullName evidence="8">Annexin</fullName>
    </recommendedName>
</protein>
<accession>A0A8T0LL41</accession>
<sequence length="337" mass="37679">TYSSTIVRSVEWGNLYAQSVHDMAMGSSIQLYADIEAAVQEIHSKCNGSATDEKMLAFILASKSAEQRYLIWWRYRILYKQSLSVWVKSTSDYGVLLKMLSSPLEHVEAEILRKATKGLGTTEEWIYPVMMARSNVEIALLKKTFQEKYGEDLVKILSGELSGDLKKVILTAMRGEVAVFDASVHTSAKAAADADALYKAGEGKWGTDEEPFIRIVVLSPSEHLRNIDAAYSKKYKKTSVIKAIKGEFKGDAQAALLYHVRMVFEPFELLADLFESTMKGLGTDEYGLSAAVVRYHVMLPQVKTAYKKLYGKELSKRIRGDTSGEYRDLLLAIVDGQ</sequence>
<dbReference type="Pfam" id="PF00191">
    <property type="entry name" value="Annexin"/>
    <property type="match status" value="4"/>
</dbReference>
<dbReference type="PANTHER" id="PTHR10502">
    <property type="entry name" value="ANNEXIN"/>
    <property type="match status" value="1"/>
</dbReference>
<dbReference type="GO" id="GO:0005544">
    <property type="term" value="F:calcium-dependent phospholipid binding"/>
    <property type="evidence" value="ECO:0007669"/>
    <property type="project" value="UniProtKB-KW"/>
</dbReference>
<feature type="non-terminal residue" evidence="6">
    <location>
        <position position="1"/>
    </location>
</feature>
<keyword evidence="3" id="KW-0106">Calcium</keyword>
<gene>
    <name evidence="6" type="ORF">JM16_009137</name>
</gene>
<keyword evidence="2" id="KW-0677">Repeat</keyword>
<evidence type="ECO:0000256" key="3">
    <source>
        <dbReference type="ARBA" id="ARBA00022837"/>
    </source>
</evidence>
<dbReference type="Gene3D" id="1.10.220.10">
    <property type="entry name" value="Annexin"/>
    <property type="match status" value="4"/>
</dbReference>
<dbReference type="FunFam" id="1.10.220.10:FF:000041">
    <property type="entry name" value="Annexin"/>
    <property type="match status" value="1"/>
</dbReference>
<evidence type="ECO:0000313" key="6">
    <source>
        <dbReference type="EMBL" id="KAG2503025.1"/>
    </source>
</evidence>
<dbReference type="EMBL" id="JPWV03000871">
    <property type="protein sequence ID" value="KAG2503025.1"/>
    <property type="molecule type" value="Genomic_DNA"/>
</dbReference>
<reference evidence="6" key="2">
    <citation type="submission" date="2020-06" db="EMBL/GenBank/DDBJ databases">
        <authorList>
            <person name="Studholme D.J."/>
        </authorList>
    </citation>
    <scope>NUCLEOTIDE SEQUENCE</scope>
    <source>
        <strain evidence="6">NZFS 2646</strain>
    </source>
</reference>
<dbReference type="GO" id="GO:0005737">
    <property type="term" value="C:cytoplasm"/>
    <property type="evidence" value="ECO:0007669"/>
    <property type="project" value="TreeGrafter"/>
</dbReference>